<name>A0A2X0VV32_9GAMM</name>
<feature type="domain" description="UspA" evidence="5">
    <location>
        <begin position="5"/>
        <end position="154"/>
    </location>
</feature>
<keyword evidence="7" id="KW-1185">Reference proteome</keyword>
<evidence type="ECO:0000256" key="2">
    <source>
        <dbReference type="ARBA" id="ARBA00008791"/>
    </source>
</evidence>
<comment type="function">
    <text evidence="4">Required for resistance to DNA-damaging agents.</text>
</comment>
<keyword evidence="3" id="KW-0963">Cytoplasm</keyword>
<dbReference type="Pfam" id="PF00582">
    <property type="entry name" value="Usp"/>
    <property type="match status" value="2"/>
</dbReference>
<protein>
    <submittedName>
        <fullName evidence="6">Universal stress protein E</fullName>
    </submittedName>
</protein>
<dbReference type="GO" id="GO:0005737">
    <property type="term" value="C:cytoplasm"/>
    <property type="evidence" value="ECO:0007669"/>
    <property type="project" value="UniProtKB-SubCell"/>
</dbReference>
<evidence type="ECO:0000313" key="6">
    <source>
        <dbReference type="EMBL" id="SPT69827.1"/>
    </source>
</evidence>
<dbReference type="Gene3D" id="3.40.50.12370">
    <property type="match status" value="1"/>
</dbReference>
<dbReference type="PANTHER" id="PTHR47892">
    <property type="entry name" value="UNIVERSAL STRESS PROTEIN E"/>
    <property type="match status" value="1"/>
</dbReference>
<comment type="similarity">
    <text evidence="2">Belongs to the universal stress protein A family.</text>
</comment>
<organism evidence="6 7">
    <name type="scientific">Anaerobiospirillum thomasii</name>
    <dbReference type="NCBI Taxonomy" id="179995"/>
    <lineage>
        <taxon>Bacteria</taxon>
        <taxon>Pseudomonadati</taxon>
        <taxon>Pseudomonadota</taxon>
        <taxon>Gammaproteobacteria</taxon>
        <taxon>Aeromonadales</taxon>
        <taxon>Succinivibrionaceae</taxon>
        <taxon>Anaerobiospirillum</taxon>
    </lineage>
</organism>
<evidence type="ECO:0000256" key="1">
    <source>
        <dbReference type="ARBA" id="ARBA00004496"/>
    </source>
</evidence>
<reference evidence="6 7" key="1">
    <citation type="submission" date="2018-06" db="EMBL/GenBank/DDBJ databases">
        <authorList>
            <consortium name="Pathogen Informatics"/>
            <person name="Doyle S."/>
        </authorList>
    </citation>
    <scope>NUCLEOTIDE SEQUENCE [LARGE SCALE GENOMIC DNA]</scope>
    <source>
        <strain evidence="6 7">NCTC13093</strain>
    </source>
</reference>
<dbReference type="OrthoDB" id="239260at2"/>
<comment type="subcellular location">
    <subcellularLocation>
        <location evidence="1">Cytoplasm</location>
    </subcellularLocation>
</comment>
<dbReference type="Proteomes" id="UP000250086">
    <property type="component" value="Unassembled WGS sequence"/>
</dbReference>
<accession>A0A2X0VV32</accession>
<dbReference type="SUPFAM" id="SSF52402">
    <property type="entry name" value="Adenine nucleotide alpha hydrolases-like"/>
    <property type="match status" value="2"/>
</dbReference>
<feature type="domain" description="UspA" evidence="5">
    <location>
        <begin position="184"/>
        <end position="307"/>
    </location>
</feature>
<evidence type="ECO:0000256" key="4">
    <source>
        <dbReference type="ARBA" id="ARBA00037131"/>
    </source>
</evidence>
<gene>
    <name evidence="6" type="primary">uspE_3</name>
    <name evidence="6" type="ORF">NCTC13093_01214</name>
</gene>
<dbReference type="RefSeq" id="WP_113743965.1">
    <property type="nucleotide sequence ID" value="NZ_UAPU01000007.1"/>
</dbReference>
<dbReference type="EMBL" id="UAPV01000001">
    <property type="protein sequence ID" value="SPT69827.1"/>
    <property type="molecule type" value="Genomic_DNA"/>
</dbReference>
<dbReference type="PANTHER" id="PTHR47892:SF1">
    <property type="entry name" value="UNIVERSAL STRESS PROTEIN E"/>
    <property type="match status" value="1"/>
</dbReference>
<proteinExistence type="inferred from homology"/>
<evidence type="ECO:0000259" key="5">
    <source>
        <dbReference type="Pfam" id="PF00582"/>
    </source>
</evidence>
<sequence>MRNLHRVVAIIEQRKMRQAALERALALYQASCRTRAKSDIKIVALMPIFDFSFEGRLSSKMSLDQIEQNKSALIKKHKKWLENYLSIHAMGFDIECHVICSKFPGRDIISYARERSADIIIKTADVHGLLDSVLFTPLDLQLLRHSSIPVLIARDRIWHPTGVIAVALQMADPSDVKTRKLNMRLLREAQELSQITKCKIHLLNAIPPVLPPASIALPGFVPESLGDETLKEGCRALLTFAKRHRIMGEYCHIREGHPEDVIPALCDELKPTALFIGTAARDGLAVALLGNICEKVIDTLECDVAVITPKAVEHKQEISDLNTQ</sequence>
<evidence type="ECO:0000256" key="3">
    <source>
        <dbReference type="ARBA" id="ARBA00022490"/>
    </source>
</evidence>
<dbReference type="AlphaFoldDB" id="A0A2X0VV32"/>
<dbReference type="InterPro" id="IPR006016">
    <property type="entry name" value="UspA"/>
</dbReference>
<evidence type="ECO:0000313" key="7">
    <source>
        <dbReference type="Proteomes" id="UP000250086"/>
    </source>
</evidence>